<proteinExistence type="predicted"/>
<feature type="non-terminal residue" evidence="1">
    <location>
        <position position="1"/>
    </location>
</feature>
<protein>
    <submittedName>
        <fullName evidence="1">Uncharacterized protein</fullName>
    </submittedName>
</protein>
<name>A0A0F9B2U2_9ZZZZ</name>
<reference evidence="1" key="1">
    <citation type="journal article" date="2015" name="Nature">
        <title>Complex archaea that bridge the gap between prokaryotes and eukaryotes.</title>
        <authorList>
            <person name="Spang A."/>
            <person name="Saw J.H."/>
            <person name="Jorgensen S.L."/>
            <person name="Zaremba-Niedzwiedzka K."/>
            <person name="Martijn J."/>
            <person name="Lind A.E."/>
            <person name="van Eijk R."/>
            <person name="Schleper C."/>
            <person name="Guy L."/>
            <person name="Ettema T.J."/>
        </authorList>
    </citation>
    <scope>NUCLEOTIDE SEQUENCE</scope>
</reference>
<organism evidence="1">
    <name type="scientific">marine sediment metagenome</name>
    <dbReference type="NCBI Taxonomy" id="412755"/>
    <lineage>
        <taxon>unclassified sequences</taxon>
        <taxon>metagenomes</taxon>
        <taxon>ecological metagenomes</taxon>
    </lineage>
</organism>
<dbReference type="EMBL" id="LAZR01039749">
    <property type="protein sequence ID" value="KKL16229.1"/>
    <property type="molecule type" value="Genomic_DNA"/>
</dbReference>
<gene>
    <name evidence="1" type="ORF">LCGC14_2497700</name>
</gene>
<sequence length="148" mass="16908">IAGVTNSPYALNLVPDMRHMFNSIRANAKAPNFILTDQNIYESYEDEAQDKQQIVQSSFTKTAIDLGFDAFTFKGATMSYTDRLSGTKHVFMLNLNEVEMVYQPNVWFDLVGWKDTPNQFERVNYIVCMTTGLITAQPRRHGCMEYAS</sequence>
<evidence type="ECO:0000313" key="1">
    <source>
        <dbReference type="EMBL" id="KKL16229.1"/>
    </source>
</evidence>
<dbReference type="AlphaFoldDB" id="A0A0F9B2U2"/>
<accession>A0A0F9B2U2</accession>
<comment type="caution">
    <text evidence="1">The sequence shown here is derived from an EMBL/GenBank/DDBJ whole genome shotgun (WGS) entry which is preliminary data.</text>
</comment>